<gene>
    <name evidence="1" type="ORF">BV510_23640</name>
    <name evidence="2" type="ORF">CRI78_02435</name>
</gene>
<comment type="caution">
    <text evidence="2">The sequence shown here is derived from an EMBL/GenBank/DDBJ whole genome shotgun (WGS) entry which is preliminary data.</text>
</comment>
<dbReference type="AlphaFoldDB" id="A0A1Q4HL35"/>
<name>A0A1Q4HL35_9MYCO</name>
<dbReference type="OrthoDB" id="10001866at2"/>
<reference evidence="2 4" key="2">
    <citation type="submission" date="2017-10" db="EMBL/GenBank/DDBJ databases">
        <title>The new phylogeny of genus Mycobacterium.</title>
        <authorList>
            <person name="Tortoli E."/>
            <person name="Trovato A."/>
            <person name="Cirillo D.M."/>
        </authorList>
    </citation>
    <scope>NUCLEOTIDE SEQUENCE [LARGE SCALE GENOMIC DNA]</scope>
    <source>
        <strain evidence="2 4">IP141170001</strain>
    </source>
</reference>
<proteinExistence type="predicted"/>
<sequence>MKFHDIASEIRANVVALHQEVVAMAEFLDGREHNFRHATFGYAMACMGQIDVMSYCTDGPDKARGAQTRRMQRFMERYIDQDKSETHRVAIQLMRHTLMHTGAFRYPYDETNEIAYTWQCYFNDSDASKREHYSLTVENPLYQEHLLEASQGRPVAQIKALNFRLILFAADVVHAADGWIADMRADPVGQDRCESNYPAIRFQIFNRKPKA</sequence>
<keyword evidence="4" id="KW-1185">Reference proteome</keyword>
<evidence type="ECO:0000313" key="4">
    <source>
        <dbReference type="Proteomes" id="UP000220340"/>
    </source>
</evidence>
<reference evidence="1 3" key="1">
    <citation type="submission" date="2016-09" db="EMBL/GenBank/DDBJ databases">
        <title>genome sequences of unsequenced Mycobacteria.</title>
        <authorList>
            <person name="Greninger A.L."/>
            <person name="Jerome K.R."/>
            <person name="Mcnair B."/>
            <person name="Wallis C."/>
            <person name="Fang F."/>
        </authorList>
    </citation>
    <scope>NUCLEOTIDE SEQUENCE [LARGE SCALE GENOMIC DNA]</scope>
    <source>
        <strain evidence="1 3">BM1</strain>
    </source>
</reference>
<dbReference type="EMBL" id="PDCR01000002">
    <property type="protein sequence ID" value="PEG56245.1"/>
    <property type="molecule type" value="Genomic_DNA"/>
</dbReference>
<evidence type="ECO:0000313" key="2">
    <source>
        <dbReference type="EMBL" id="PEG56245.1"/>
    </source>
</evidence>
<protein>
    <submittedName>
        <fullName evidence="2">Uncharacterized protein</fullName>
    </submittedName>
</protein>
<evidence type="ECO:0000313" key="3">
    <source>
        <dbReference type="Proteomes" id="UP000191039"/>
    </source>
</evidence>
<evidence type="ECO:0000313" key="1">
    <source>
        <dbReference type="EMBL" id="OPE48496.1"/>
    </source>
</evidence>
<organism evidence="2 4">
    <name type="scientific">Mycolicibacterium diernhoferi</name>
    <dbReference type="NCBI Taxonomy" id="1801"/>
    <lineage>
        <taxon>Bacteria</taxon>
        <taxon>Bacillati</taxon>
        <taxon>Actinomycetota</taxon>
        <taxon>Actinomycetes</taxon>
        <taxon>Mycobacteriales</taxon>
        <taxon>Mycobacteriaceae</taxon>
        <taxon>Mycolicibacterium</taxon>
    </lineage>
</organism>
<dbReference type="Proteomes" id="UP000220340">
    <property type="component" value="Unassembled WGS sequence"/>
</dbReference>
<dbReference type="EMBL" id="MIJD01000326">
    <property type="protein sequence ID" value="OPE48496.1"/>
    <property type="molecule type" value="Genomic_DNA"/>
</dbReference>
<accession>A0A1Q4HL35</accession>
<dbReference type="RefSeq" id="WP_073853346.1">
    <property type="nucleotide sequence ID" value="NZ_BAAATC010000018.1"/>
</dbReference>
<dbReference type="Proteomes" id="UP000191039">
    <property type="component" value="Unassembled WGS sequence"/>
</dbReference>